<dbReference type="RefSeq" id="WP_151168561.1">
    <property type="nucleotide sequence ID" value="NZ_WACR01000007.1"/>
</dbReference>
<accession>A0A6N6M3P8</accession>
<comment type="caution">
    <text evidence="3">The sequence shown here is derived from an EMBL/GenBank/DDBJ whole genome shotgun (WGS) entry which is preliminary data.</text>
</comment>
<evidence type="ECO:0000256" key="2">
    <source>
        <dbReference type="SAM" id="SignalP"/>
    </source>
</evidence>
<evidence type="ECO:0000256" key="1">
    <source>
        <dbReference type="SAM" id="MobiDB-lite"/>
    </source>
</evidence>
<feature type="compositionally biased region" description="Basic and acidic residues" evidence="1">
    <location>
        <begin position="902"/>
        <end position="932"/>
    </location>
</feature>
<organism evidence="3 4">
    <name type="scientific">Salibacter halophilus</name>
    <dbReference type="NCBI Taxonomy" id="1803916"/>
    <lineage>
        <taxon>Bacteria</taxon>
        <taxon>Pseudomonadati</taxon>
        <taxon>Bacteroidota</taxon>
        <taxon>Flavobacteriia</taxon>
        <taxon>Flavobacteriales</taxon>
        <taxon>Salibacteraceae</taxon>
        <taxon>Salibacter</taxon>
    </lineage>
</organism>
<sequence length="932" mass="98533">MKRLLLALTLILFTSISFAQSPEAIKYQAVARDANGDVYANTNVSMRISVLETSTTGPAVYVETHSVTSNDYGLINLEIGTGTPVTGTFAAIDWGSDLHYVKVEIDPAGGNNYEVMGTSQMLSVPYALYAENAGNTDDADSDPTNELITNAQLNGAGLEIEEAGNVQTVDLSSLINDNDANPGNELINNVSYQNDTITITEAGIDHIIDLTGLQDNDSDSTNEIQDLQLAGNILTITDNSSATAIDLSPYLDNTDQQSLSISNTGTVFTVTIANGNSISFDVADNDNDPTNEIQSLSKTGNQISLSNGGGTITDDVDDADNDPANESLTNATLNSTDLEITESGNLTTVDMSSLVDDADADPNNEIQTISKTGNQISLSNGGGTVTDDVDDADADPSNEFQTISKSGNTVTLSDGGGSFTDDVDDADADPANESLTNATLNLTDLEITESGNLTTVDLSSLVDDADADPSNESVTNFVLNGNTLELTESGNLNTVDLSSLSDADADPTNEIQDLSLTNDTLTITNNASATDISLLNYKPLWEVNGSGDKYTFDRVGINTNSPGFPFEIEDTLSSSRNRSLNISTVSSSSSGSGAANSQSALYINMSGSNSSYSGIKSISNGNATRNFGGFFDANNSTNTNTGIYVTSGFGGVQATTSYGTFTKAGNATNLNIGLVGQADGTAGLNVGVGGQINGNTGAGSNYAFYGFGDESGSGDNYGIYLIAENSTGTNYGVYADAPGSTGTSFAGYFDGDVEITGDLNVTGNISKGGGTFKIDHPQDPTNKYLVHSFVESPEMMNVYNGNIETDANGYATVELPEYFESANKDFRYQLTVIGSFAQAIVKEKISDNKFIIQTDQPNVEVSWQVTGIRNDPYAQKNRIKPVQEKPVQHKGTYLHPDAYDADESRSQHEKYGPDKDKQRKAQKQIEKDLSDK</sequence>
<dbReference type="EMBL" id="WACR01000007">
    <property type="protein sequence ID" value="KAB1063775.1"/>
    <property type="molecule type" value="Genomic_DNA"/>
</dbReference>
<name>A0A6N6M3P8_9FLAO</name>
<proteinExistence type="predicted"/>
<evidence type="ECO:0000313" key="4">
    <source>
        <dbReference type="Proteomes" id="UP000435357"/>
    </source>
</evidence>
<keyword evidence="4" id="KW-1185">Reference proteome</keyword>
<evidence type="ECO:0000313" key="3">
    <source>
        <dbReference type="EMBL" id="KAB1063775.1"/>
    </source>
</evidence>
<dbReference type="Proteomes" id="UP000435357">
    <property type="component" value="Unassembled WGS sequence"/>
</dbReference>
<reference evidence="3 4" key="1">
    <citation type="submission" date="2019-09" db="EMBL/GenBank/DDBJ databases">
        <title>Genomes of Cryomorphaceae.</title>
        <authorList>
            <person name="Bowman J.P."/>
        </authorList>
    </citation>
    <scope>NUCLEOTIDE SEQUENCE [LARGE SCALE GENOMIC DNA]</scope>
    <source>
        <strain evidence="3 4">KCTC 52047</strain>
    </source>
</reference>
<protein>
    <submittedName>
        <fullName evidence="3">Uncharacterized protein</fullName>
    </submittedName>
</protein>
<dbReference type="OrthoDB" id="9765957at2"/>
<feature type="signal peptide" evidence="2">
    <location>
        <begin position="1"/>
        <end position="19"/>
    </location>
</feature>
<keyword evidence="2" id="KW-0732">Signal</keyword>
<gene>
    <name evidence="3" type="ORF">F3059_09410</name>
</gene>
<feature type="region of interest" description="Disordered" evidence="1">
    <location>
        <begin position="874"/>
        <end position="932"/>
    </location>
</feature>
<dbReference type="AlphaFoldDB" id="A0A6N6M3P8"/>
<feature type="chain" id="PRO_5026933166" evidence="2">
    <location>
        <begin position="20"/>
        <end position="932"/>
    </location>
</feature>